<feature type="region of interest" description="Disordered" evidence="2">
    <location>
        <begin position="44"/>
        <end position="68"/>
    </location>
</feature>
<evidence type="ECO:0000256" key="2">
    <source>
        <dbReference type="SAM" id="MobiDB-lite"/>
    </source>
</evidence>
<dbReference type="EMBL" id="JABDHM010000040">
    <property type="protein sequence ID" value="KAF5221224.1"/>
    <property type="molecule type" value="Genomic_DNA"/>
</dbReference>
<keyword evidence="1" id="KW-0175">Coiled coil</keyword>
<feature type="compositionally biased region" description="Basic and acidic residues" evidence="2">
    <location>
        <begin position="134"/>
        <end position="143"/>
    </location>
</feature>
<accession>A0A7J6Y375</accession>
<feature type="compositionally biased region" description="Basic and acidic residues" evidence="2">
    <location>
        <begin position="44"/>
        <end position="60"/>
    </location>
</feature>
<evidence type="ECO:0000313" key="3">
    <source>
        <dbReference type="EMBL" id="KAF5221224.1"/>
    </source>
</evidence>
<feature type="region of interest" description="Disordered" evidence="2">
    <location>
        <begin position="277"/>
        <end position="303"/>
    </location>
</feature>
<feature type="compositionally biased region" description="Polar residues" evidence="2">
    <location>
        <begin position="462"/>
        <end position="472"/>
    </location>
</feature>
<proteinExistence type="predicted"/>
<sequence length="1121" mass="118756">MDAAAYRRLQHRMESRGRAASSHSTCDVCGYHCSCPPHVRREGHGDDDRLRGAIGDDRRPTRGAASSVAPNAQAWLLQRVQGVEVDITNGGIDHRRHVSCCCSCCIGYHHLFHARHGCSGSVCWRVEEREKGERGDPLKESCARRSCSPKSSAGVSHSPIAAAHTHTKSVETDLGDAALAGNARDAQRGLTFRPSRSSLTLSSFIRLAESVPLHLSSVGENKSHEGGGCQPPQHSTPPHEYGGVSKESTEVRQPLRRGMPSLLPVALSAGQTAAQQSLQSIPHPVSVASPQKIPSPKRQGTEDISAETSKVTIDVAAATQHAHTTGIAPIVHMSGFSLASLPNVSVSFSMPQPSSSHVVKSPPSVCAPVVAHQVSFLESSASPQTSTPVPAATSVVQPTPNTLSEAAGAAMSSAGTAQTSTPVPAATSVVQPTPSTLSEAAGAAMSSAGTAQTSTPVPAATSVVQPTPSTLSEAAGAAMSSAGTAQTSTPVPAATSVVQPTPNTLSEAAGAAMSSAGTAQTSTPVPAAISVVQPTPSTLSEAAGAAMTSAGTAQTSTPVPAATSVVQPTPSTLSEAAGAAMTSAGTAQTSTPVPAAISVVQPALAAGTPEPTPADVMNALREKLLLENADAYVRNLEQQRLEEKLAYEQEEQRASKTYGQILELLVRLRQDDQEMLEAMYENIVEPVEASFSSPASAVQRLPTPLQRRMEHTIVSQPNLSPFPAEVMTAYKMDTEKKAQSAPQPKPKAPAQAELPPPLPPPPLVYTVPPSPRVSTATAPAIPQLRHELPEAPPFASKGVPWGSTEGTMKAWVDKHFGSSLDPQHRALLQHVLLSREAEIRRVAAAESQCKRLEAQILGAKNSVPPLAVEETARANLSQWQQERDRELTQALSLIYAKEEELMAVRKAQEEQKAKLNELTRLMQTHSVQSGVLGAQEEKEELRRWKMRCDAIEQQHRFSVQRLEELQAYIEQLRNGAQQAVMNVVSSSAAARPLPSDTRGAQLSSVNASRPTCCLETASQHSTVPLAKPSSAPRYFSPPRMTDGAFAAAAPQRERPAADASNAPQPCLDAAPPPTAGLDRAAALKQLREEMDLECARFANETQLWHEYLKHQEERRLQLHGR</sequence>
<dbReference type="AlphaFoldDB" id="A0A7J6Y375"/>
<feature type="compositionally biased region" description="Low complexity" evidence="2">
    <location>
        <begin position="406"/>
        <end position="421"/>
    </location>
</feature>
<feature type="region of interest" description="Disordered" evidence="2">
    <location>
        <begin position="405"/>
        <end position="498"/>
    </location>
</feature>
<organism evidence="3 4">
    <name type="scientific">Trypanosoma cruzi</name>
    <dbReference type="NCBI Taxonomy" id="5693"/>
    <lineage>
        <taxon>Eukaryota</taxon>
        <taxon>Discoba</taxon>
        <taxon>Euglenozoa</taxon>
        <taxon>Kinetoplastea</taxon>
        <taxon>Metakinetoplastina</taxon>
        <taxon>Trypanosomatida</taxon>
        <taxon>Trypanosomatidae</taxon>
        <taxon>Trypanosoma</taxon>
        <taxon>Schizotrypanum</taxon>
    </lineage>
</organism>
<feature type="coiled-coil region" evidence="1">
    <location>
        <begin position="898"/>
        <end position="982"/>
    </location>
</feature>
<comment type="caution">
    <text evidence="3">The sequence shown here is derived from an EMBL/GenBank/DDBJ whole genome shotgun (WGS) entry which is preliminary data.</text>
</comment>
<reference evidence="3 4" key="1">
    <citation type="journal article" date="2019" name="Genome Biol. Evol.">
        <title>Nanopore Sequencing Significantly Improves Genome Assembly of the Protozoan Parasite Trypanosoma cruzi.</title>
        <authorList>
            <person name="Diaz-Viraque F."/>
            <person name="Pita S."/>
            <person name="Greif G."/>
            <person name="de Souza R.C.M."/>
            <person name="Iraola G."/>
            <person name="Robello C."/>
        </authorList>
    </citation>
    <scope>NUCLEOTIDE SEQUENCE [LARGE SCALE GENOMIC DNA]</scope>
    <source>
        <strain evidence="3 4">Berenice</strain>
    </source>
</reference>
<feature type="compositionally biased region" description="Polar residues" evidence="2">
    <location>
        <begin position="428"/>
        <end position="438"/>
    </location>
</feature>
<feature type="region of interest" description="Disordered" evidence="2">
    <location>
        <begin position="134"/>
        <end position="160"/>
    </location>
</feature>
<feature type="region of interest" description="Disordered" evidence="2">
    <location>
        <begin position="734"/>
        <end position="757"/>
    </location>
</feature>
<dbReference type="VEuPathDB" id="TriTrypDB:ECC02_005792"/>
<protein>
    <submittedName>
        <fullName evidence="3">Uncharacterized protein</fullName>
    </submittedName>
</protein>
<feature type="compositionally biased region" description="Low complexity" evidence="2">
    <location>
        <begin position="440"/>
        <end position="455"/>
    </location>
</feature>
<feature type="compositionally biased region" description="Low complexity" evidence="2">
    <location>
        <begin position="542"/>
        <end position="557"/>
    </location>
</feature>
<evidence type="ECO:0000256" key="1">
    <source>
        <dbReference type="SAM" id="Coils"/>
    </source>
</evidence>
<dbReference type="VEuPathDB" id="TriTrypDB:BCY84_17343"/>
<feature type="region of interest" description="Disordered" evidence="2">
    <location>
        <begin position="217"/>
        <end position="250"/>
    </location>
</feature>
<gene>
    <name evidence="3" type="ORF">ECC02_005792</name>
</gene>
<name>A0A7J6Y375_TRYCR</name>
<dbReference type="Proteomes" id="UP000583944">
    <property type="component" value="Unassembled WGS sequence"/>
</dbReference>
<feature type="compositionally biased region" description="Low complexity" evidence="2">
    <location>
        <begin position="474"/>
        <end position="489"/>
    </location>
</feature>
<evidence type="ECO:0000313" key="4">
    <source>
        <dbReference type="Proteomes" id="UP000583944"/>
    </source>
</evidence>
<feature type="region of interest" description="Disordered" evidence="2">
    <location>
        <begin position="542"/>
        <end position="566"/>
    </location>
</feature>
<feature type="region of interest" description="Disordered" evidence="2">
    <location>
        <begin position="1047"/>
        <end position="1075"/>
    </location>
</feature>
<feature type="coiled-coil region" evidence="1">
    <location>
        <begin position="835"/>
        <end position="862"/>
    </location>
</feature>